<dbReference type="AlphaFoldDB" id="A0A521AIU9"/>
<keyword evidence="5" id="KW-1185">Reference proteome</keyword>
<feature type="transmembrane region" description="Helical" evidence="1">
    <location>
        <begin position="201"/>
        <end position="219"/>
    </location>
</feature>
<keyword evidence="1" id="KW-1133">Transmembrane helix</keyword>
<reference evidence="3 4" key="1">
    <citation type="submission" date="2017-05" db="EMBL/GenBank/DDBJ databases">
        <authorList>
            <person name="Varghese N."/>
            <person name="Submissions S."/>
        </authorList>
    </citation>
    <scope>NUCLEOTIDE SEQUENCE [LARGE SCALE GENOMIC DNA]</scope>
    <source>
        <strain evidence="3 4">DSM 19382</strain>
    </source>
</reference>
<evidence type="ECO:0000313" key="3">
    <source>
        <dbReference type="EMBL" id="SMO34736.1"/>
    </source>
</evidence>
<reference evidence="2 5" key="2">
    <citation type="submission" date="2019-11" db="EMBL/GenBank/DDBJ databases">
        <title>Flavobacterium resistens genome.</title>
        <authorList>
            <person name="Wilson V.M."/>
            <person name="Newman J.D."/>
        </authorList>
    </citation>
    <scope>NUCLEOTIDE SEQUENCE [LARGE SCALE GENOMIC DNA]</scope>
    <source>
        <strain evidence="2 5">DSM 19382</strain>
    </source>
</reference>
<dbReference type="Proteomes" id="UP000468990">
    <property type="component" value="Unassembled WGS sequence"/>
</dbReference>
<dbReference type="Proteomes" id="UP000317289">
    <property type="component" value="Unassembled WGS sequence"/>
</dbReference>
<name>A0A521AIU9_9FLAO</name>
<accession>A0A521AIU9</accession>
<organism evidence="3 4">
    <name type="scientific">Flavobacterium resistens</name>
    <dbReference type="NCBI Taxonomy" id="443612"/>
    <lineage>
        <taxon>Bacteria</taxon>
        <taxon>Pseudomonadati</taxon>
        <taxon>Bacteroidota</taxon>
        <taxon>Flavobacteriia</taxon>
        <taxon>Flavobacteriales</taxon>
        <taxon>Flavobacteriaceae</taxon>
        <taxon>Flavobacterium</taxon>
    </lineage>
</organism>
<gene>
    <name evidence="2" type="ORF">GJU42_18230</name>
    <name evidence="3" type="ORF">SAMN06265349_101158</name>
</gene>
<proteinExistence type="predicted"/>
<keyword evidence="1" id="KW-0812">Transmembrane</keyword>
<feature type="transmembrane region" description="Helical" evidence="1">
    <location>
        <begin position="176"/>
        <end position="195"/>
    </location>
</feature>
<evidence type="ECO:0000313" key="5">
    <source>
        <dbReference type="Proteomes" id="UP000468990"/>
    </source>
</evidence>
<evidence type="ECO:0000313" key="4">
    <source>
        <dbReference type="Proteomes" id="UP000317289"/>
    </source>
</evidence>
<keyword evidence="1" id="KW-0472">Membrane</keyword>
<dbReference type="EMBL" id="WKKG01000010">
    <property type="protein sequence ID" value="MRX69914.1"/>
    <property type="molecule type" value="Genomic_DNA"/>
</dbReference>
<dbReference type="EMBL" id="FXTA01000001">
    <property type="protein sequence ID" value="SMO34736.1"/>
    <property type="molecule type" value="Genomic_DNA"/>
</dbReference>
<protein>
    <submittedName>
        <fullName evidence="3">Uncharacterized protein</fullName>
    </submittedName>
</protein>
<dbReference type="RefSeq" id="WP_142448813.1">
    <property type="nucleotide sequence ID" value="NZ_FXTA01000001.1"/>
</dbReference>
<dbReference type="OrthoDB" id="1342018at2"/>
<evidence type="ECO:0000313" key="2">
    <source>
        <dbReference type="EMBL" id="MRX69914.1"/>
    </source>
</evidence>
<evidence type="ECO:0000256" key="1">
    <source>
        <dbReference type="SAM" id="Phobius"/>
    </source>
</evidence>
<sequence>MDIETFRKRFVDHSDEDLILMLTKNASKYNPDALVVAKEILVARNIDIDAILKEANEKKIAEEKETEKRHIEDLSPLEQIEYLSERRLEFEENIEDIIEDNHKDLTDAELLENFESILDKIIENGNFGELTESYSKENYFIVSNIIEQRSVKIPVSVLKKIDRINDITRKDFSRKFTRNIIIGIVLLALGLVFTIGTGGGLVFYGAVLSGLGLVINGIAGKRNLKRGAQIGLESYG</sequence>